<feature type="compositionally biased region" description="Low complexity" evidence="1">
    <location>
        <begin position="190"/>
        <end position="207"/>
    </location>
</feature>
<dbReference type="AlphaFoldDB" id="A0A0D2KWM7"/>
<feature type="compositionally biased region" description="Low complexity" evidence="1">
    <location>
        <begin position="367"/>
        <end position="386"/>
    </location>
</feature>
<feature type="compositionally biased region" description="Low complexity" evidence="1">
    <location>
        <begin position="695"/>
        <end position="705"/>
    </location>
</feature>
<dbReference type="OrthoDB" id="544986at2759"/>
<dbReference type="KEGG" id="mng:MNEG_8316"/>
<feature type="compositionally biased region" description="Basic residues" evidence="1">
    <location>
        <begin position="19"/>
        <end position="34"/>
    </location>
</feature>
<feature type="compositionally biased region" description="Pro residues" evidence="1">
    <location>
        <begin position="603"/>
        <end position="614"/>
    </location>
</feature>
<feature type="region of interest" description="Disordered" evidence="1">
    <location>
        <begin position="1"/>
        <end position="77"/>
    </location>
</feature>
<dbReference type="GeneID" id="25741192"/>
<accession>A0A0D2KWM7</accession>
<feature type="region of interest" description="Disordered" evidence="1">
    <location>
        <begin position="684"/>
        <end position="708"/>
    </location>
</feature>
<feature type="compositionally biased region" description="Low complexity" evidence="1">
    <location>
        <begin position="496"/>
        <end position="507"/>
    </location>
</feature>
<proteinExistence type="predicted"/>
<feature type="compositionally biased region" description="Low complexity" evidence="1">
    <location>
        <begin position="93"/>
        <end position="107"/>
    </location>
</feature>
<feature type="compositionally biased region" description="Low complexity" evidence="1">
    <location>
        <begin position="415"/>
        <end position="424"/>
    </location>
</feature>
<dbReference type="Proteomes" id="UP000054498">
    <property type="component" value="Unassembled WGS sequence"/>
</dbReference>
<feature type="region of interest" description="Disordered" evidence="1">
    <location>
        <begin position="360"/>
        <end position="520"/>
    </location>
</feature>
<feature type="compositionally biased region" description="Basic residues" evidence="1">
    <location>
        <begin position="425"/>
        <end position="438"/>
    </location>
</feature>
<reference evidence="2 3" key="1">
    <citation type="journal article" date="2013" name="BMC Genomics">
        <title>Reconstruction of the lipid metabolism for the microalga Monoraphidium neglectum from its genome sequence reveals characteristics suitable for biofuel production.</title>
        <authorList>
            <person name="Bogen C."/>
            <person name="Al-Dilaimi A."/>
            <person name="Albersmeier A."/>
            <person name="Wichmann J."/>
            <person name="Grundmann M."/>
            <person name="Rupp O."/>
            <person name="Lauersen K.J."/>
            <person name="Blifernez-Klassen O."/>
            <person name="Kalinowski J."/>
            <person name="Goesmann A."/>
            <person name="Mussgnug J.H."/>
            <person name="Kruse O."/>
        </authorList>
    </citation>
    <scope>NUCLEOTIDE SEQUENCE [LARGE SCALE GENOMIC DNA]</scope>
    <source>
        <strain evidence="2 3">SAG 48.87</strain>
    </source>
</reference>
<feature type="compositionally biased region" description="Polar residues" evidence="1">
    <location>
        <begin position="67"/>
        <end position="77"/>
    </location>
</feature>
<evidence type="ECO:0000313" key="2">
    <source>
        <dbReference type="EMBL" id="KIY99648.1"/>
    </source>
</evidence>
<evidence type="ECO:0000256" key="1">
    <source>
        <dbReference type="SAM" id="MobiDB-lite"/>
    </source>
</evidence>
<name>A0A0D2KWM7_9CHLO</name>
<feature type="region of interest" description="Disordered" evidence="1">
    <location>
        <begin position="592"/>
        <end position="623"/>
    </location>
</feature>
<gene>
    <name evidence="2" type="ORF">MNEG_8316</name>
</gene>
<feature type="compositionally biased region" description="Low complexity" evidence="1">
    <location>
        <begin position="445"/>
        <end position="487"/>
    </location>
</feature>
<dbReference type="STRING" id="145388.A0A0D2KWM7"/>
<feature type="non-terminal residue" evidence="2">
    <location>
        <position position="1"/>
    </location>
</feature>
<protein>
    <submittedName>
        <fullName evidence="2">Uncharacterized protein</fullName>
    </submittedName>
</protein>
<dbReference type="RefSeq" id="XP_013898668.1">
    <property type="nucleotide sequence ID" value="XM_014043214.1"/>
</dbReference>
<feature type="region of interest" description="Disordered" evidence="1">
    <location>
        <begin position="173"/>
        <end position="221"/>
    </location>
</feature>
<evidence type="ECO:0000313" key="3">
    <source>
        <dbReference type="Proteomes" id="UP000054498"/>
    </source>
</evidence>
<feature type="region of interest" description="Disordered" evidence="1">
    <location>
        <begin position="93"/>
        <end position="159"/>
    </location>
</feature>
<feature type="compositionally biased region" description="Basic and acidic residues" evidence="1">
    <location>
        <begin position="1"/>
        <end position="18"/>
    </location>
</feature>
<dbReference type="EMBL" id="KK101784">
    <property type="protein sequence ID" value="KIY99648.1"/>
    <property type="molecule type" value="Genomic_DNA"/>
</dbReference>
<sequence length="735" mass="77321">AKPPKHLDELEQHHEQQQHHHHHRDDHHHHHLHQQQHQQQEQPAHKQQHPQQQQYHHDHEQQQQHDAATTHSTALSAQLQTISDGAAVGAALANGAKAESQQQQGKQRPQRMRSSSADGVAPDAHAGRLLTGNGQAAANGPMSKAADGRGKRTAAAGGRRSLDTLAGSCVAVGTNGTPSHHGQDGGGKGAAPAPAGADAQPGTPAAASDSSRSAEGGGGGDEALRRAWEALLESAAKCLDEAAQPTVLREVERMLPRAAAAGISVKYGRKVLQRLQSVEPARAALRAALSAPPAAPAALRLAGVEAALAGCKSVRCLLDERLLAAAEAAAERLRREGAEAQEAVGSATAAAANFEAVAVDKPASDEQPQVAAQLQALQQQQQQQQPDVHDRQQQSTPPLRNRHRHKPGQVDQHHIGAGAAPGQPHHQHQLQHQQRSRVKQPGAPMQHAAPAHMQLAAQQQHPHHPQQLSAHFLQQSQQHQAALQQQHLQHHHHLQQHQQQHAQQQQPQAPPHTQGLPAGLTPMHTQALMQHQQQQQHQQHLLASPLLQQLQAQAMRQPSPMLAQQVAAAAAAAAAAAQASPAARSLMHSLYHPGQAGQGAMPPQQPQQPGPGGPLPFMYDGRGPGAPPGVAFWGGGAGGLGGLVPAAVTSNGMPTGAGSLGAMGSGLHASPLMRVLQQQDAPPLVGPAYPQQHQGGPPRSGRGPPAVASSCGVMLDDRDLHPAYAMAHAVLDDLE</sequence>
<keyword evidence="3" id="KW-1185">Reference proteome</keyword>
<feature type="compositionally biased region" description="Low complexity" evidence="1">
    <location>
        <begin position="593"/>
        <end position="602"/>
    </location>
</feature>
<organism evidence="2 3">
    <name type="scientific">Monoraphidium neglectum</name>
    <dbReference type="NCBI Taxonomy" id="145388"/>
    <lineage>
        <taxon>Eukaryota</taxon>
        <taxon>Viridiplantae</taxon>
        <taxon>Chlorophyta</taxon>
        <taxon>core chlorophytes</taxon>
        <taxon>Chlorophyceae</taxon>
        <taxon>CS clade</taxon>
        <taxon>Sphaeropleales</taxon>
        <taxon>Selenastraceae</taxon>
        <taxon>Monoraphidium</taxon>
    </lineage>
</organism>